<gene>
    <name evidence="2" type="ORF">J2T09_003475</name>
</gene>
<dbReference type="Proteomes" id="UP001241472">
    <property type="component" value="Unassembled WGS sequence"/>
</dbReference>
<protein>
    <recommendedName>
        <fullName evidence="1">DUF1543 domain-containing protein</fullName>
    </recommendedName>
</protein>
<keyword evidence="3" id="KW-1185">Reference proteome</keyword>
<evidence type="ECO:0000259" key="1">
    <source>
        <dbReference type="Pfam" id="PF07566"/>
    </source>
</evidence>
<accession>A0ABT9PW29</accession>
<dbReference type="InterPro" id="IPR011440">
    <property type="entry name" value="DUF1543"/>
</dbReference>
<dbReference type="RefSeq" id="WP_306836842.1">
    <property type="nucleotide sequence ID" value="NZ_JAUSRF010000011.1"/>
</dbReference>
<comment type="caution">
    <text evidence="2">The sequence shown here is derived from an EMBL/GenBank/DDBJ whole genome shotgun (WGS) entry which is preliminary data.</text>
</comment>
<evidence type="ECO:0000313" key="3">
    <source>
        <dbReference type="Proteomes" id="UP001241472"/>
    </source>
</evidence>
<reference evidence="2 3" key="1">
    <citation type="submission" date="2023-07" db="EMBL/GenBank/DDBJ databases">
        <title>Sorghum-associated microbial communities from plants grown in Nebraska, USA.</title>
        <authorList>
            <person name="Schachtman D."/>
        </authorList>
    </citation>
    <scope>NUCLEOTIDE SEQUENCE [LARGE SCALE GENOMIC DNA]</scope>
    <source>
        <strain evidence="2 3">DS1307</strain>
    </source>
</reference>
<feature type="domain" description="DUF1543" evidence="1">
    <location>
        <begin position="11"/>
        <end position="62"/>
    </location>
</feature>
<organism evidence="2 3">
    <name type="scientific">Neorhizobium huautlense</name>
    <dbReference type="NCBI Taxonomy" id="67774"/>
    <lineage>
        <taxon>Bacteria</taxon>
        <taxon>Pseudomonadati</taxon>
        <taxon>Pseudomonadota</taxon>
        <taxon>Alphaproteobacteria</taxon>
        <taxon>Hyphomicrobiales</taxon>
        <taxon>Rhizobiaceae</taxon>
        <taxon>Rhizobium/Agrobacterium group</taxon>
        <taxon>Neorhizobium</taxon>
    </lineage>
</organism>
<name>A0ABT9PW29_9HYPH</name>
<proteinExistence type="predicted"/>
<dbReference type="Gene3D" id="3.10.20.10">
    <property type="match status" value="2"/>
</dbReference>
<dbReference type="Pfam" id="PF07566">
    <property type="entry name" value="DUF1543"/>
    <property type="match status" value="1"/>
</dbReference>
<evidence type="ECO:0000313" key="2">
    <source>
        <dbReference type="EMBL" id="MDP9838703.1"/>
    </source>
</evidence>
<sequence length="164" mass="18710">MFYIGGDCGGSNIELHDIRFSIGESAEDCYDDLRQQWWGDPKSLHLDCWGELTQADGFDIDLVTASPSETEEKLFFLNFGGYDAKEFGEIHKKVLLIASDARAATKKALSEVRHWQLPHKDNVFEVEKAIDVSAQAKHYGYSIRLTKALEERPFEFVCKYLRLA</sequence>
<dbReference type="EMBL" id="JAUSRF010000011">
    <property type="protein sequence ID" value="MDP9838703.1"/>
    <property type="molecule type" value="Genomic_DNA"/>
</dbReference>